<comment type="caution">
    <text evidence="6">The sequence shown here is derived from an EMBL/GenBank/DDBJ whole genome shotgun (WGS) entry which is preliminary data.</text>
</comment>
<dbReference type="EMBL" id="JAAIVB010000045">
    <property type="protein sequence ID" value="NEX62195.1"/>
    <property type="molecule type" value="Genomic_DNA"/>
</dbReference>
<comment type="cofactor">
    <cofactor evidence="1">
        <name>Mg(2+)</name>
        <dbReference type="ChEBI" id="CHEBI:18420"/>
    </cofactor>
</comment>
<dbReference type="PANTHER" id="PTHR11820">
    <property type="entry name" value="ACYLPYRUVASE"/>
    <property type="match status" value="1"/>
</dbReference>
<dbReference type="InterPro" id="IPR011234">
    <property type="entry name" value="Fumarylacetoacetase-like_C"/>
</dbReference>
<organism evidence="6 7">
    <name type="scientific">Noviherbaspirillum galbum</name>
    <dbReference type="NCBI Taxonomy" id="2709383"/>
    <lineage>
        <taxon>Bacteria</taxon>
        <taxon>Pseudomonadati</taxon>
        <taxon>Pseudomonadota</taxon>
        <taxon>Betaproteobacteria</taxon>
        <taxon>Burkholderiales</taxon>
        <taxon>Oxalobacteraceae</taxon>
        <taxon>Noviherbaspirillum</taxon>
    </lineage>
</organism>
<reference evidence="6 7" key="1">
    <citation type="submission" date="2020-02" db="EMBL/GenBank/DDBJ databases">
        <authorList>
            <person name="Kim M.K."/>
        </authorList>
    </citation>
    <scope>NUCLEOTIDE SEQUENCE [LARGE SCALE GENOMIC DNA]</scope>
    <source>
        <strain evidence="6 7">17J57-3</strain>
    </source>
</reference>
<evidence type="ECO:0000313" key="6">
    <source>
        <dbReference type="EMBL" id="NEX62195.1"/>
    </source>
</evidence>
<dbReference type="FunFam" id="3.90.850.10:FF:000002">
    <property type="entry name" value="2-hydroxyhepta-2,4-diene-1,7-dioate isomerase"/>
    <property type="match status" value="1"/>
</dbReference>
<keyword evidence="3" id="KW-0479">Metal-binding</keyword>
<evidence type="ECO:0000259" key="5">
    <source>
        <dbReference type="Pfam" id="PF01557"/>
    </source>
</evidence>
<evidence type="ECO:0000313" key="7">
    <source>
        <dbReference type="Proteomes" id="UP000482155"/>
    </source>
</evidence>
<dbReference type="Pfam" id="PF01557">
    <property type="entry name" value="FAA_hydrolase"/>
    <property type="match status" value="1"/>
</dbReference>
<dbReference type="GO" id="GO:0018773">
    <property type="term" value="F:acetylpyruvate hydrolase activity"/>
    <property type="evidence" value="ECO:0007669"/>
    <property type="project" value="TreeGrafter"/>
</dbReference>
<feature type="domain" description="Fumarylacetoacetase-like C-terminal" evidence="5">
    <location>
        <begin position="64"/>
        <end position="278"/>
    </location>
</feature>
<dbReference type="GO" id="GO:0016853">
    <property type="term" value="F:isomerase activity"/>
    <property type="evidence" value="ECO:0007669"/>
    <property type="project" value="UniProtKB-ARBA"/>
</dbReference>
<evidence type="ECO:0000256" key="1">
    <source>
        <dbReference type="ARBA" id="ARBA00001946"/>
    </source>
</evidence>
<keyword evidence="4 6" id="KW-0378">Hydrolase</keyword>
<dbReference type="Proteomes" id="UP000482155">
    <property type="component" value="Unassembled WGS sequence"/>
</dbReference>
<sequence>MVLVDEANAKVSFVGGSFAHHQNPVQAVIERRSSRAELEALKEGEAGFSEVTFLAPISAPVRNIMAVGKNYVEHASEFDKSGFNATTAAAAVPAFPQLFTKATTSLAGPTDDIVFDPEHTSSVDYEGEIGFVIGAECRNVAAADAMSKVFGYVALNDVTARDLQKNHAQWHLGKSLDSFCPLGPWIATADEASPATLEVKTWINGELRQTGRMTDLIFDVPTLIATLSKAMTLLPGDIIATGTPVGVGVGFTPPKFLKNGDLVRIAVSGLGELNNRVRTA</sequence>
<dbReference type="GO" id="GO:0046872">
    <property type="term" value="F:metal ion binding"/>
    <property type="evidence" value="ECO:0007669"/>
    <property type="project" value="UniProtKB-KW"/>
</dbReference>
<evidence type="ECO:0000256" key="2">
    <source>
        <dbReference type="ARBA" id="ARBA00010211"/>
    </source>
</evidence>
<comment type="similarity">
    <text evidence="2">Belongs to the FAH family.</text>
</comment>
<keyword evidence="7" id="KW-1185">Reference proteome</keyword>
<protein>
    <submittedName>
        <fullName evidence="6">Fumarylacetoacetate hydrolase family protein</fullName>
    </submittedName>
</protein>
<dbReference type="Gene3D" id="3.90.850.10">
    <property type="entry name" value="Fumarylacetoacetase-like, C-terminal domain"/>
    <property type="match status" value="1"/>
</dbReference>
<evidence type="ECO:0000256" key="4">
    <source>
        <dbReference type="ARBA" id="ARBA00022801"/>
    </source>
</evidence>
<dbReference type="AlphaFoldDB" id="A0A6B3SS69"/>
<proteinExistence type="inferred from homology"/>
<dbReference type="SUPFAM" id="SSF56529">
    <property type="entry name" value="FAH"/>
    <property type="match status" value="1"/>
</dbReference>
<name>A0A6B3SS69_9BURK</name>
<evidence type="ECO:0000256" key="3">
    <source>
        <dbReference type="ARBA" id="ARBA00022723"/>
    </source>
</evidence>
<dbReference type="InterPro" id="IPR036663">
    <property type="entry name" value="Fumarylacetoacetase_C_sf"/>
</dbReference>
<accession>A0A6B3SS69</accession>
<dbReference type="PANTHER" id="PTHR11820:SF7">
    <property type="entry name" value="ACYLPYRUVASE FAHD1, MITOCHONDRIAL"/>
    <property type="match status" value="1"/>
</dbReference>
<dbReference type="GO" id="GO:0019752">
    <property type="term" value="P:carboxylic acid metabolic process"/>
    <property type="evidence" value="ECO:0007669"/>
    <property type="project" value="UniProtKB-ARBA"/>
</dbReference>
<gene>
    <name evidence="6" type="ORF">G3574_13985</name>
</gene>